<dbReference type="InterPro" id="IPR006202">
    <property type="entry name" value="Neur_chan_lig-bd"/>
</dbReference>
<feature type="domain" description="Neurotransmitter-gated ion-channel ligand-binding" evidence="4">
    <location>
        <begin position="497"/>
        <end position="639"/>
    </location>
</feature>
<dbReference type="GO" id="GO:0005230">
    <property type="term" value="F:extracellular ligand-gated monoatomic ion channel activity"/>
    <property type="evidence" value="ECO:0007669"/>
    <property type="project" value="InterPro"/>
</dbReference>
<dbReference type="InterPro" id="IPR036055">
    <property type="entry name" value="LDL_receptor-like_sf"/>
</dbReference>
<dbReference type="GeneID" id="125177972"/>
<dbReference type="SMART" id="SM00192">
    <property type="entry name" value="LDLa"/>
    <property type="match status" value="1"/>
</dbReference>
<reference evidence="6" key="1">
    <citation type="submission" date="2025-08" db="UniProtKB">
        <authorList>
            <consortium name="RefSeq"/>
        </authorList>
    </citation>
    <scope>IDENTIFICATION</scope>
    <source>
        <tissue evidence="6">Whole organism</tissue>
    </source>
</reference>
<keyword evidence="5" id="KW-1185">Reference proteome</keyword>
<evidence type="ECO:0000256" key="2">
    <source>
        <dbReference type="PROSITE-ProRule" id="PRU00124"/>
    </source>
</evidence>
<accession>A0A979FJG9</accession>
<evidence type="ECO:0000313" key="6">
    <source>
        <dbReference type="RefSeq" id="XP_047736692.1"/>
    </source>
</evidence>
<sequence>MAGRRAAWLLLVAVLACTTLRQLVHGAPGFAISEREKINYLQLATNFSLPTNLTTVSYCLHFKLLFLGDEASNILFLYPLSIVVVASQELYFSEGKSLMYMVLDFEVKMREWVHLCVSVFGGSKVYINGVEKRTTMINNSPSPMEKTEKYVFSFCSNYEVKSSSDMDCGVQVSVPVVLPRQIFLEEVTQLAQCLPPPTDNVVAGLAWQETRNLLDPKIVLTRDVKLDPATNNGPWAPLNSSYSSSPAQPEPAVKVLDLDPCAAPTSVLHYLGTGGFTYDEAASWCKKFSGVLPSANHTEMKSIWDALMVKRSDFQFWLKNKSQNNICYLAVQYDNSKDRQMELACNNTMSKLLVCEIPENATFSALGEKMDTFGKFYLDRDGLQSLYRSRYRDSIALNSENTEYQVNKTGKLLFSARKPEQALDVPMGLFRSHRPGAPNDDQPIVISACAEEEFTCNNGSCIPLDQHCDGLQQCPDFEDENCKPNIYPVENYDNTRASNTTLPIKLGVNISSVSDVEIGNGRIKIKIYIKTSWKDERIEFVQLQEELERNIISEDIWYPKYHFETLVFEDERDYYQGNNSISRLMAARGNTTTIKTYKTQRKRQYKAEIVHIEITAFTLLCDFDLAIYPFGVHPCMFNITLDDQSDNGPYFNVSATQLELKEQRMSLFMVHHSCFQAPNSSTPRTITITVR</sequence>
<dbReference type="Pfam" id="PF00057">
    <property type="entry name" value="Ldl_recept_a"/>
    <property type="match status" value="1"/>
</dbReference>
<dbReference type="RefSeq" id="XP_047736692.1">
    <property type="nucleotide sequence ID" value="XM_047880736.1"/>
</dbReference>
<dbReference type="GO" id="GO:0016020">
    <property type="term" value="C:membrane"/>
    <property type="evidence" value="ECO:0007669"/>
    <property type="project" value="InterPro"/>
</dbReference>
<protein>
    <submittedName>
        <fullName evidence="6">Uncharacterized protein LOC125177972</fullName>
    </submittedName>
</protein>
<keyword evidence="1 2" id="KW-1015">Disulfide bond</keyword>
<gene>
    <name evidence="6" type="primary">LOC125177972</name>
</gene>
<feature type="disulfide bond" evidence="2">
    <location>
        <begin position="456"/>
        <end position="474"/>
    </location>
</feature>
<name>A0A979FJG9_HYAAZ</name>
<keyword evidence="3" id="KW-0732">Signal</keyword>
<comment type="caution">
    <text evidence="2">Lacks conserved residue(s) required for the propagation of feature annotation.</text>
</comment>
<dbReference type="KEGG" id="hazt:125177972"/>
<dbReference type="Proteomes" id="UP000694843">
    <property type="component" value="Unplaced"/>
</dbReference>
<proteinExistence type="predicted"/>
<evidence type="ECO:0000259" key="4">
    <source>
        <dbReference type="Pfam" id="PF02931"/>
    </source>
</evidence>
<evidence type="ECO:0000256" key="3">
    <source>
        <dbReference type="SAM" id="SignalP"/>
    </source>
</evidence>
<organism evidence="5 6">
    <name type="scientific">Hyalella azteca</name>
    <name type="common">Amphipod</name>
    <dbReference type="NCBI Taxonomy" id="294128"/>
    <lineage>
        <taxon>Eukaryota</taxon>
        <taxon>Metazoa</taxon>
        <taxon>Ecdysozoa</taxon>
        <taxon>Arthropoda</taxon>
        <taxon>Crustacea</taxon>
        <taxon>Multicrustacea</taxon>
        <taxon>Malacostraca</taxon>
        <taxon>Eumalacostraca</taxon>
        <taxon>Peracarida</taxon>
        <taxon>Amphipoda</taxon>
        <taxon>Senticaudata</taxon>
        <taxon>Talitrida</taxon>
        <taxon>Talitroidea</taxon>
        <taxon>Hyalellidae</taxon>
        <taxon>Hyalella</taxon>
    </lineage>
</organism>
<dbReference type="SUPFAM" id="SSF63712">
    <property type="entry name" value="Nicotinic receptor ligand binding domain-like"/>
    <property type="match status" value="1"/>
</dbReference>
<dbReference type="Pfam" id="PF02931">
    <property type="entry name" value="Neur_chan_LBD"/>
    <property type="match status" value="1"/>
</dbReference>
<feature type="disulfide bond" evidence="2">
    <location>
        <begin position="449"/>
        <end position="461"/>
    </location>
</feature>
<dbReference type="SUPFAM" id="SSF57424">
    <property type="entry name" value="LDL receptor-like module"/>
    <property type="match status" value="1"/>
</dbReference>
<dbReference type="AlphaFoldDB" id="A0A979FJG9"/>
<feature type="chain" id="PRO_5038122911" evidence="3">
    <location>
        <begin position="27"/>
        <end position="691"/>
    </location>
</feature>
<evidence type="ECO:0000313" key="5">
    <source>
        <dbReference type="Proteomes" id="UP000694843"/>
    </source>
</evidence>
<dbReference type="InterPro" id="IPR002172">
    <property type="entry name" value="LDrepeatLR_classA_rpt"/>
</dbReference>
<dbReference type="PROSITE" id="PS51257">
    <property type="entry name" value="PROKAR_LIPOPROTEIN"/>
    <property type="match status" value="1"/>
</dbReference>
<dbReference type="InterPro" id="IPR036734">
    <property type="entry name" value="Neur_chan_lig-bd_sf"/>
</dbReference>
<dbReference type="Gene3D" id="4.10.400.10">
    <property type="entry name" value="Low-density Lipoprotein Receptor"/>
    <property type="match status" value="1"/>
</dbReference>
<dbReference type="Gene3D" id="2.70.170.10">
    <property type="entry name" value="Neurotransmitter-gated ion-channel ligand-binding domain"/>
    <property type="match status" value="1"/>
</dbReference>
<dbReference type="PROSITE" id="PS50068">
    <property type="entry name" value="LDLRA_2"/>
    <property type="match status" value="1"/>
</dbReference>
<feature type="signal peptide" evidence="3">
    <location>
        <begin position="1"/>
        <end position="26"/>
    </location>
</feature>
<dbReference type="OrthoDB" id="6351594at2759"/>
<evidence type="ECO:0000256" key="1">
    <source>
        <dbReference type="ARBA" id="ARBA00023157"/>
    </source>
</evidence>
<dbReference type="CDD" id="cd00112">
    <property type="entry name" value="LDLa"/>
    <property type="match status" value="1"/>
</dbReference>